<dbReference type="Gene3D" id="1.10.1660.10">
    <property type="match status" value="1"/>
</dbReference>
<dbReference type="InterPro" id="IPR047057">
    <property type="entry name" value="MerR_fam"/>
</dbReference>
<dbReference type="SUPFAM" id="SSF46955">
    <property type="entry name" value="Putative DNA-binding domain"/>
    <property type="match status" value="1"/>
</dbReference>
<dbReference type="AlphaFoldDB" id="A0A367EZ15"/>
<dbReference type="EMBL" id="QOIM01000023">
    <property type="protein sequence ID" value="RCG23313.1"/>
    <property type="molecule type" value="Genomic_DNA"/>
</dbReference>
<evidence type="ECO:0000256" key="2">
    <source>
        <dbReference type="SAM" id="MobiDB-lite"/>
    </source>
</evidence>
<keyword evidence="5" id="KW-1185">Reference proteome</keyword>
<name>A0A367EZ15_9ACTN</name>
<evidence type="ECO:0000259" key="3">
    <source>
        <dbReference type="PROSITE" id="PS50937"/>
    </source>
</evidence>
<accession>A0A367EZ15</accession>
<keyword evidence="1" id="KW-0238">DNA-binding</keyword>
<sequence>MGRGRGRESYRRSHRVAGRQAPPRLWHVASANEQHTTDEPGSRSTDPADGGSTPPQREFRAHELAAAAGITTRTLRFYRERKLLPPPRREGRIAWYDAHHLARLRSITALLSRGHTLGGIADLLDAFEKGRDARSAAEVMGLDSALVTPFSEETPVRLTPEELADYFQGQVTVDNLAASLDIGYVAIDGDEFVHTSRRLLDGSAELVAKGIPLADVLEAGRALREHTDEIAALFARLFRTHLLPRQESSDPAALNDLLTRVAPTARQIVEAELGLALDRRVRAELEGWLRDNRTEREEHDRADGAEG</sequence>
<feature type="domain" description="HTH merR-type" evidence="3">
    <location>
        <begin position="63"/>
        <end position="126"/>
    </location>
</feature>
<dbReference type="Pfam" id="PF13411">
    <property type="entry name" value="MerR_1"/>
    <property type="match status" value="1"/>
</dbReference>
<dbReference type="InterPro" id="IPR009061">
    <property type="entry name" value="DNA-bd_dom_put_sf"/>
</dbReference>
<dbReference type="OrthoDB" id="3830374at2"/>
<dbReference type="GO" id="GO:0003700">
    <property type="term" value="F:DNA-binding transcription factor activity"/>
    <property type="evidence" value="ECO:0007669"/>
    <property type="project" value="InterPro"/>
</dbReference>
<reference evidence="4 5" key="1">
    <citation type="submission" date="2018-06" db="EMBL/GenBank/DDBJ databases">
        <title>Streptomyces reniochalinae sp. nov. and Streptomyces diacarnus sp. nov. from marine sponges.</title>
        <authorList>
            <person name="Li L."/>
        </authorList>
    </citation>
    <scope>NUCLEOTIDE SEQUENCE [LARGE SCALE GENOMIC DNA]</scope>
    <source>
        <strain evidence="4 5">LHW50302</strain>
    </source>
</reference>
<feature type="region of interest" description="Disordered" evidence="2">
    <location>
        <begin position="1"/>
        <end position="57"/>
    </location>
</feature>
<evidence type="ECO:0000313" key="4">
    <source>
        <dbReference type="EMBL" id="RCG23313.1"/>
    </source>
</evidence>
<organism evidence="4 5">
    <name type="scientific">Streptomyces reniochalinae</name>
    <dbReference type="NCBI Taxonomy" id="2250578"/>
    <lineage>
        <taxon>Bacteria</taxon>
        <taxon>Bacillati</taxon>
        <taxon>Actinomycetota</taxon>
        <taxon>Actinomycetes</taxon>
        <taxon>Kitasatosporales</taxon>
        <taxon>Streptomycetaceae</taxon>
        <taxon>Streptomyces</taxon>
    </lineage>
</organism>
<dbReference type="PROSITE" id="PS50937">
    <property type="entry name" value="HTH_MERR_2"/>
    <property type="match status" value="1"/>
</dbReference>
<dbReference type="PANTHER" id="PTHR30204">
    <property type="entry name" value="REDOX-CYCLING DRUG-SENSING TRANSCRIPTIONAL ACTIVATOR SOXR"/>
    <property type="match status" value="1"/>
</dbReference>
<comment type="caution">
    <text evidence="4">The sequence shown here is derived from an EMBL/GenBank/DDBJ whole genome shotgun (WGS) entry which is preliminary data.</text>
</comment>
<evidence type="ECO:0000313" key="5">
    <source>
        <dbReference type="Proteomes" id="UP000253507"/>
    </source>
</evidence>
<dbReference type="InterPro" id="IPR000551">
    <property type="entry name" value="MerR-type_HTH_dom"/>
</dbReference>
<feature type="compositionally biased region" description="Basic and acidic residues" evidence="2">
    <location>
        <begin position="1"/>
        <end position="11"/>
    </location>
</feature>
<proteinExistence type="predicted"/>
<protein>
    <submittedName>
        <fullName evidence="4">MerR family transcriptional regulator</fullName>
    </submittedName>
</protein>
<dbReference type="SMART" id="SM00422">
    <property type="entry name" value="HTH_MERR"/>
    <property type="match status" value="1"/>
</dbReference>
<dbReference type="GO" id="GO:0003677">
    <property type="term" value="F:DNA binding"/>
    <property type="evidence" value="ECO:0007669"/>
    <property type="project" value="UniProtKB-KW"/>
</dbReference>
<evidence type="ECO:0000256" key="1">
    <source>
        <dbReference type="ARBA" id="ARBA00023125"/>
    </source>
</evidence>
<dbReference type="PANTHER" id="PTHR30204:SF93">
    <property type="entry name" value="HTH MERR-TYPE DOMAIN-CONTAINING PROTEIN"/>
    <property type="match status" value="1"/>
</dbReference>
<dbReference type="Proteomes" id="UP000253507">
    <property type="component" value="Unassembled WGS sequence"/>
</dbReference>
<gene>
    <name evidence="4" type="ORF">DQ392_05215</name>
</gene>